<sequence length="248" mass="26631">MVSTARCSRLQVSTDRRLSGRAQLRQEEQGPADEVSLWEGRDRQGRRPREKHWGPGQAQPANGQGATIAPAHTDQPNSREFQGTWPFPRPPRFEAMQQQQQQQQRQRTGHMDSEGEGAGGGSKKGSVEDVQGSSGDPESGDVAEGAVAQTQGARPAPVPGGDQAPGAAPRRSLLIEFILTVPFQSCTEADIALRTLFPVVERLLGMVGKEISVNGSNLIVHLTADDSSSLQMAIATMVSHVKLLLRAG</sequence>
<organism evidence="1 2">
    <name type="scientific">Echinops telfairi</name>
    <name type="common">Lesser hedgehog tenrec</name>
    <dbReference type="NCBI Taxonomy" id="9371"/>
    <lineage>
        <taxon>Eukaryota</taxon>
        <taxon>Metazoa</taxon>
        <taxon>Chordata</taxon>
        <taxon>Craniata</taxon>
        <taxon>Vertebrata</taxon>
        <taxon>Euteleostomi</taxon>
        <taxon>Mammalia</taxon>
        <taxon>Eutheria</taxon>
        <taxon>Afrotheria</taxon>
        <taxon>Tenrecidae</taxon>
        <taxon>Tenrecinae</taxon>
        <taxon>Echinops</taxon>
    </lineage>
</organism>
<accession>A0AC55CNE7</accession>
<proteinExistence type="predicted"/>
<evidence type="ECO:0000313" key="1">
    <source>
        <dbReference type="Proteomes" id="UP000694863"/>
    </source>
</evidence>
<protein>
    <submittedName>
        <fullName evidence="2">Uncharacterized protein LOC123521158</fullName>
    </submittedName>
</protein>
<name>A0AC55CNE7_ECHTE</name>
<reference evidence="2" key="1">
    <citation type="submission" date="2025-08" db="UniProtKB">
        <authorList>
            <consortium name="RefSeq"/>
        </authorList>
    </citation>
    <scope>IDENTIFICATION</scope>
</reference>
<dbReference type="RefSeq" id="XP_045141412.1">
    <property type="nucleotide sequence ID" value="XM_045285477.1"/>
</dbReference>
<gene>
    <name evidence="2" type="primary">LOC123521158</name>
</gene>
<dbReference type="Proteomes" id="UP000694863">
    <property type="component" value="Unplaced"/>
</dbReference>
<keyword evidence="1" id="KW-1185">Reference proteome</keyword>
<evidence type="ECO:0000313" key="2">
    <source>
        <dbReference type="RefSeq" id="XP_045141412.1"/>
    </source>
</evidence>